<dbReference type="PANTHER" id="PTHR31964">
    <property type="entry name" value="ADENINE NUCLEOTIDE ALPHA HYDROLASES-LIKE SUPERFAMILY PROTEIN"/>
    <property type="match status" value="1"/>
</dbReference>
<proteinExistence type="predicted"/>
<reference evidence="2 3" key="1">
    <citation type="submission" date="2019-06" db="EMBL/GenBank/DDBJ databases">
        <title>A chromosomal-level reference genome of Carpinus fangiana (Coryloideae, Betulaceae).</title>
        <authorList>
            <person name="Yang X."/>
            <person name="Wang Z."/>
            <person name="Zhang L."/>
            <person name="Hao G."/>
            <person name="Liu J."/>
            <person name="Yang Y."/>
        </authorList>
    </citation>
    <scope>NUCLEOTIDE SEQUENCE [LARGE SCALE GENOMIC DNA]</scope>
    <source>
        <strain evidence="2">Cfa_2016G</strain>
        <tissue evidence="2">Leaf</tissue>
    </source>
</reference>
<evidence type="ECO:0000313" key="2">
    <source>
        <dbReference type="EMBL" id="KAE8125272.1"/>
    </source>
</evidence>
<dbReference type="OrthoDB" id="843225at2759"/>
<dbReference type="Pfam" id="PF00582">
    <property type="entry name" value="Usp"/>
    <property type="match status" value="1"/>
</dbReference>
<gene>
    <name evidence="2" type="ORF">FH972_020103</name>
</gene>
<dbReference type="InterPro" id="IPR014729">
    <property type="entry name" value="Rossmann-like_a/b/a_fold"/>
</dbReference>
<protein>
    <recommendedName>
        <fullName evidence="1">UspA domain-containing protein</fullName>
    </recommendedName>
</protein>
<feature type="domain" description="UspA" evidence="1">
    <location>
        <begin position="35"/>
        <end position="193"/>
    </location>
</feature>
<dbReference type="InterPro" id="IPR006015">
    <property type="entry name" value="Universal_stress_UspA"/>
</dbReference>
<sequence length="200" mass="21448">MEAQSGAVAGAAATTTTTEQAILMEKCEQKQKKMKVMVAIDESDGSFYALKWALDHLFGSMGVAPETNPEEVGTVVMVHVQQPFQQYVFPAGPGGAAFYATSTVVESVRKAQEENAAAILSRALQLSKDKMVKAETLILNGEPKDMICEAAEQMQVDLLVVGSRGLGTIKRAFLGSVSDYCAHHAKCPTLIVKPPKKSTK</sequence>
<dbReference type="PANTHER" id="PTHR31964:SF124">
    <property type="entry name" value="ADENINE NUCLEOTIDE ALPHA HYDROLASES-LIKE SUPERFAMILY PROTEIN"/>
    <property type="match status" value="1"/>
</dbReference>
<dbReference type="CDD" id="cd23659">
    <property type="entry name" value="USP_At3g01520-like"/>
    <property type="match status" value="1"/>
</dbReference>
<dbReference type="AlphaFoldDB" id="A0A5N6RSP2"/>
<dbReference type="EMBL" id="CM017328">
    <property type="protein sequence ID" value="KAE8125272.1"/>
    <property type="molecule type" value="Genomic_DNA"/>
</dbReference>
<dbReference type="PRINTS" id="PR01438">
    <property type="entry name" value="UNVRSLSTRESS"/>
</dbReference>
<accession>A0A5N6RSP2</accession>
<dbReference type="SUPFAM" id="SSF52402">
    <property type="entry name" value="Adenine nucleotide alpha hydrolases-like"/>
    <property type="match status" value="1"/>
</dbReference>
<evidence type="ECO:0000259" key="1">
    <source>
        <dbReference type="Pfam" id="PF00582"/>
    </source>
</evidence>
<keyword evidence="3" id="KW-1185">Reference proteome</keyword>
<dbReference type="Proteomes" id="UP000327013">
    <property type="component" value="Chromosome 8"/>
</dbReference>
<dbReference type="InterPro" id="IPR006016">
    <property type="entry name" value="UspA"/>
</dbReference>
<organism evidence="2 3">
    <name type="scientific">Carpinus fangiana</name>
    <dbReference type="NCBI Taxonomy" id="176857"/>
    <lineage>
        <taxon>Eukaryota</taxon>
        <taxon>Viridiplantae</taxon>
        <taxon>Streptophyta</taxon>
        <taxon>Embryophyta</taxon>
        <taxon>Tracheophyta</taxon>
        <taxon>Spermatophyta</taxon>
        <taxon>Magnoliopsida</taxon>
        <taxon>eudicotyledons</taxon>
        <taxon>Gunneridae</taxon>
        <taxon>Pentapetalae</taxon>
        <taxon>rosids</taxon>
        <taxon>fabids</taxon>
        <taxon>Fagales</taxon>
        <taxon>Betulaceae</taxon>
        <taxon>Carpinus</taxon>
    </lineage>
</organism>
<name>A0A5N6RSP2_9ROSI</name>
<evidence type="ECO:0000313" key="3">
    <source>
        <dbReference type="Proteomes" id="UP000327013"/>
    </source>
</evidence>
<dbReference type="Gene3D" id="3.40.50.620">
    <property type="entry name" value="HUPs"/>
    <property type="match status" value="1"/>
</dbReference>